<dbReference type="AlphaFoldDB" id="A0A4E0QU73"/>
<dbReference type="SUPFAM" id="SSF48371">
    <property type="entry name" value="ARM repeat"/>
    <property type="match status" value="1"/>
</dbReference>
<dbReference type="InterPro" id="IPR043984">
    <property type="entry name" value="DUF5742"/>
</dbReference>
<dbReference type="EMBL" id="JXXN02011685">
    <property type="protein sequence ID" value="THD18443.1"/>
    <property type="molecule type" value="Genomic_DNA"/>
</dbReference>
<proteinExistence type="predicted"/>
<keyword evidence="3" id="KW-1185">Reference proteome</keyword>
<feature type="domain" description="DUF5742" evidence="1">
    <location>
        <begin position="210"/>
        <end position="368"/>
    </location>
</feature>
<dbReference type="InterPro" id="IPR016024">
    <property type="entry name" value="ARM-type_fold"/>
</dbReference>
<protein>
    <recommendedName>
        <fullName evidence="1">DUF5742 domain-containing protein</fullName>
    </recommendedName>
</protein>
<evidence type="ECO:0000313" key="2">
    <source>
        <dbReference type="EMBL" id="THD18443.1"/>
    </source>
</evidence>
<dbReference type="Proteomes" id="UP000230066">
    <property type="component" value="Unassembled WGS sequence"/>
</dbReference>
<name>A0A4E0QU73_FASHE</name>
<accession>A0A4E0QU73</accession>
<sequence length="569" mass="63865">MSKKFHVKNTKEVDDAIRVLSSSSVPDELFLKKLFFLLKKHPQAFSHQAGRIESSLLSVINIKKVSCGLQRSMHAHYSHNDSSQNKIISLAAMCFSLLPSLTTPPHRADRFLEFQLKTLYGLSESYCSLLQLLKFSHVNLSSLHCNLTSKCKHFVSLDPVKKDEMPSPEYLQLIYARIDFFTTVIRSIFESTVAIECTLYLPMTIALFTAIFSVEFPAPGQTSAALLLRSSQLLHGLSCVCQTVGPKLMPASVSLLTLMVYQLDWTASWRDSSRLTEGFVRHRLAAYRCFRILVSGMLEFSSYRLMSLLPRLLDQVVQDLVCCSDDDSTLDETTDQTNEISSVKSAVSKSFKRRILLAVLDIVARVFQSSEQFHHPMESLLIGLGRLQLCLTNLMRNVTSTYFGGLRSFHNPITHPSVLISLLRSVRILCAISSSSRLRTSFVTFAHELKTHPDSQVRTAACEQLMLLAVSNSSRLTVPTPEFPTAVEEPIIDDEIAKQVFMSRSVLVKKVQDEHDSPTETDSYEESTKRCRMDFPDVTTSGNTEMPIPVENTSSNIDACLSSFDPTFV</sequence>
<evidence type="ECO:0000259" key="1">
    <source>
        <dbReference type="Pfam" id="PF19013"/>
    </source>
</evidence>
<comment type="caution">
    <text evidence="2">The sequence shown here is derived from an EMBL/GenBank/DDBJ whole genome shotgun (WGS) entry which is preliminary data.</text>
</comment>
<evidence type="ECO:0000313" key="3">
    <source>
        <dbReference type="Proteomes" id="UP000230066"/>
    </source>
</evidence>
<dbReference type="Pfam" id="PF19013">
    <property type="entry name" value="DUF5742"/>
    <property type="match status" value="1"/>
</dbReference>
<gene>
    <name evidence="2" type="ORF">D915_011059</name>
</gene>
<reference evidence="2" key="1">
    <citation type="submission" date="2019-03" db="EMBL/GenBank/DDBJ databases">
        <title>Improved annotation for the trematode Fasciola hepatica.</title>
        <authorList>
            <person name="Choi Y.-J."/>
            <person name="Martin J."/>
            <person name="Mitreva M."/>
        </authorList>
    </citation>
    <scope>NUCLEOTIDE SEQUENCE [LARGE SCALE GENOMIC DNA]</scope>
</reference>
<organism evidence="2 3">
    <name type="scientific">Fasciola hepatica</name>
    <name type="common">Liver fluke</name>
    <dbReference type="NCBI Taxonomy" id="6192"/>
    <lineage>
        <taxon>Eukaryota</taxon>
        <taxon>Metazoa</taxon>
        <taxon>Spiralia</taxon>
        <taxon>Lophotrochozoa</taxon>
        <taxon>Platyhelminthes</taxon>
        <taxon>Trematoda</taxon>
        <taxon>Digenea</taxon>
        <taxon>Plagiorchiida</taxon>
        <taxon>Echinostomata</taxon>
        <taxon>Echinostomatoidea</taxon>
        <taxon>Fasciolidae</taxon>
        <taxon>Fasciola</taxon>
    </lineage>
</organism>